<dbReference type="PANTHER" id="PTHR37423">
    <property type="entry name" value="SOLUBLE LYTIC MUREIN TRANSGLYCOSYLASE-RELATED"/>
    <property type="match status" value="1"/>
</dbReference>
<dbReference type="CDD" id="cd13401">
    <property type="entry name" value="Slt70-like"/>
    <property type="match status" value="1"/>
</dbReference>
<dbReference type="GO" id="GO:0004553">
    <property type="term" value="F:hydrolase activity, hydrolyzing O-glycosyl compounds"/>
    <property type="evidence" value="ECO:0007669"/>
    <property type="project" value="InterPro"/>
</dbReference>
<evidence type="ECO:0000259" key="4">
    <source>
        <dbReference type="Pfam" id="PF01464"/>
    </source>
</evidence>
<dbReference type="AlphaFoldDB" id="A0A545U205"/>
<gene>
    <name evidence="5" type="ORF">FKG95_02660</name>
</gene>
<comment type="similarity">
    <text evidence="1">Belongs to the transglycosylase Slt family.</text>
</comment>
<dbReference type="InterPro" id="IPR008939">
    <property type="entry name" value="Lytic_TGlycosylase_superhlx_U"/>
</dbReference>
<keyword evidence="3" id="KW-0732">Signal</keyword>
<dbReference type="Pfam" id="PF01464">
    <property type="entry name" value="SLT"/>
    <property type="match status" value="1"/>
</dbReference>
<proteinExistence type="inferred from homology"/>
<evidence type="ECO:0000313" key="6">
    <source>
        <dbReference type="Proteomes" id="UP000315252"/>
    </source>
</evidence>
<dbReference type="GO" id="GO:0016020">
    <property type="term" value="C:membrane"/>
    <property type="evidence" value="ECO:0007669"/>
    <property type="project" value="InterPro"/>
</dbReference>
<reference evidence="5 6" key="1">
    <citation type="submission" date="2019-06" db="EMBL/GenBank/DDBJ databases">
        <title>Whole genome sequence for Rhodospirillaceae sp. R148.</title>
        <authorList>
            <person name="Wang G."/>
        </authorList>
    </citation>
    <scope>NUCLEOTIDE SEQUENCE [LARGE SCALE GENOMIC DNA]</scope>
    <source>
        <strain evidence="5 6">R148</strain>
    </source>
</reference>
<organism evidence="5 6">
    <name type="scientific">Denitrobaculum tricleocarpae</name>
    <dbReference type="NCBI Taxonomy" id="2591009"/>
    <lineage>
        <taxon>Bacteria</taxon>
        <taxon>Pseudomonadati</taxon>
        <taxon>Pseudomonadota</taxon>
        <taxon>Alphaproteobacteria</taxon>
        <taxon>Rhodospirillales</taxon>
        <taxon>Rhodospirillaceae</taxon>
        <taxon>Denitrobaculum</taxon>
    </lineage>
</organism>
<dbReference type="InterPro" id="IPR023346">
    <property type="entry name" value="Lysozyme-like_dom_sf"/>
</dbReference>
<dbReference type="EMBL" id="VHSH01000001">
    <property type="protein sequence ID" value="TQV83510.1"/>
    <property type="molecule type" value="Genomic_DNA"/>
</dbReference>
<dbReference type="SUPFAM" id="SSF53955">
    <property type="entry name" value="Lysozyme-like"/>
    <property type="match status" value="1"/>
</dbReference>
<name>A0A545U205_9PROT</name>
<dbReference type="SUPFAM" id="SSF48435">
    <property type="entry name" value="Bacterial muramidases"/>
    <property type="match status" value="1"/>
</dbReference>
<dbReference type="PROSITE" id="PS00922">
    <property type="entry name" value="TRANSGLYCOSYLASE"/>
    <property type="match status" value="1"/>
</dbReference>
<protein>
    <submittedName>
        <fullName evidence="5">Lytic transglycosylase domain-containing protein</fullName>
    </submittedName>
</protein>
<feature type="domain" description="Transglycosylase SLT" evidence="4">
    <location>
        <begin position="482"/>
        <end position="586"/>
    </location>
</feature>
<dbReference type="OrthoDB" id="9815002at2"/>
<comment type="similarity">
    <text evidence="2">Belongs to the virb1 family.</text>
</comment>
<evidence type="ECO:0000256" key="3">
    <source>
        <dbReference type="ARBA" id="ARBA00022729"/>
    </source>
</evidence>
<keyword evidence="6" id="KW-1185">Reference proteome</keyword>
<accession>A0A545U205</accession>
<evidence type="ECO:0000313" key="5">
    <source>
        <dbReference type="EMBL" id="TQV83510.1"/>
    </source>
</evidence>
<dbReference type="PANTHER" id="PTHR37423:SF2">
    <property type="entry name" value="MEMBRANE-BOUND LYTIC MUREIN TRANSGLYCOSYLASE C"/>
    <property type="match status" value="1"/>
</dbReference>
<dbReference type="RefSeq" id="WP_142894747.1">
    <property type="nucleotide sequence ID" value="NZ_ML660052.1"/>
</dbReference>
<dbReference type="Gene3D" id="1.25.20.10">
    <property type="entry name" value="Bacterial muramidases"/>
    <property type="match status" value="1"/>
</dbReference>
<sequence>MNPCVSTLRRAGVAAGSFLAKGKSVPIAALLVFGAPLISPDSSLSSAPQALAAERLEGHAAKQPVVQTAAAAKQAPIPAKAQTAPKVLSETDAQLYRDIFALQKAGKWRKADKKIARLGDQRLMGHLLAQRYLHPTAYRSKYKELSAWLKAYADHPQAPRLYKLALKRRPKNYRMPTRPEIRKAGPRIAEASVTTAKPKKRFYKLPSKKLSKANRRAANSLKRQIHRNALRTRLSVTEKLLSGKKAKRLLHRAEIDDGYSKIAAAWFYYGNDQRAYNLASSAAARSRKYVPIADWIAGLAAWRLGDLEKAGEHFARLATAERASGWNKASGAYWAARVSLKLRKPAEMSHWLNIAARYPRTFYGLLARGALGLNLEFTSHLTEIDSTELEKLQSIPEGARALALAQVGRWSDAQDELLRLVKANDPNLTDELLTLSELVGMPNLAYKLGSQLARRQPSGMDNDTIDAALYPIPPWSPQGGFKLDRALIYAVMRQESSFNPRAKSPDGARGLLQLMPATAGYIAKQSFRGKRKRQLYEPTLNMKLGQSYIRYLLKHNFVQGDLFRLTTAYNGGPGNLNKWQRKMEFNDDPLLFIESLPSRETRLFVERVLANLWIYRTRLGQATPSLEAIAAGDWPQYESLDNNRTRVASSGGDPRSGR</sequence>
<evidence type="ECO:0000256" key="2">
    <source>
        <dbReference type="ARBA" id="ARBA00009387"/>
    </source>
</evidence>
<dbReference type="Gene3D" id="1.10.530.10">
    <property type="match status" value="1"/>
</dbReference>
<dbReference type="GO" id="GO:0008933">
    <property type="term" value="F:peptidoglycan lytic transglycosylase activity"/>
    <property type="evidence" value="ECO:0007669"/>
    <property type="project" value="InterPro"/>
</dbReference>
<dbReference type="InterPro" id="IPR008258">
    <property type="entry name" value="Transglycosylase_SLT_dom_1"/>
</dbReference>
<dbReference type="InterPro" id="IPR000189">
    <property type="entry name" value="Transglyc_AS"/>
</dbReference>
<comment type="caution">
    <text evidence="5">The sequence shown here is derived from an EMBL/GenBank/DDBJ whole genome shotgun (WGS) entry which is preliminary data.</text>
</comment>
<dbReference type="GO" id="GO:0000270">
    <property type="term" value="P:peptidoglycan metabolic process"/>
    <property type="evidence" value="ECO:0007669"/>
    <property type="project" value="InterPro"/>
</dbReference>
<evidence type="ECO:0000256" key="1">
    <source>
        <dbReference type="ARBA" id="ARBA00007734"/>
    </source>
</evidence>
<dbReference type="GO" id="GO:0042597">
    <property type="term" value="C:periplasmic space"/>
    <property type="evidence" value="ECO:0007669"/>
    <property type="project" value="InterPro"/>
</dbReference>
<dbReference type="Proteomes" id="UP000315252">
    <property type="component" value="Unassembled WGS sequence"/>
</dbReference>